<dbReference type="InterPro" id="IPR012495">
    <property type="entry name" value="TadE-like_dom"/>
</dbReference>
<dbReference type="EMBL" id="JACIBS010000013">
    <property type="protein sequence ID" value="MBB3666211.1"/>
    <property type="molecule type" value="Genomic_DNA"/>
</dbReference>
<organism evidence="4 5">
    <name type="scientific">Prauserella sediminis</name>
    <dbReference type="NCBI Taxonomy" id="577680"/>
    <lineage>
        <taxon>Bacteria</taxon>
        <taxon>Bacillati</taxon>
        <taxon>Actinomycetota</taxon>
        <taxon>Actinomycetes</taxon>
        <taxon>Pseudonocardiales</taxon>
        <taxon>Pseudonocardiaceae</taxon>
        <taxon>Prauserella</taxon>
        <taxon>Prauserella salsuginis group</taxon>
    </lineage>
</organism>
<accession>A0A839XU13</accession>
<evidence type="ECO:0000313" key="4">
    <source>
        <dbReference type="EMBL" id="MBB3666211.1"/>
    </source>
</evidence>
<feature type="region of interest" description="Disordered" evidence="1">
    <location>
        <begin position="138"/>
        <end position="157"/>
    </location>
</feature>
<gene>
    <name evidence="4" type="ORF">FB384_005172</name>
</gene>
<proteinExistence type="predicted"/>
<evidence type="ECO:0000256" key="1">
    <source>
        <dbReference type="SAM" id="MobiDB-lite"/>
    </source>
</evidence>
<dbReference type="AlphaFoldDB" id="A0A839XU13"/>
<protein>
    <submittedName>
        <fullName evidence="4">Flp pilus assembly protein TadG</fullName>
    </submittedName>
</protein>
<dbReference type="RefSeq" id="WP_183787388.1">
    <property type="nucleotide sequence ID" value="NZ_JACIBS010000013.1"/>
</dbReference>
<evidence type="ECO:0000259" key="3">
    <source>
        <dbReference type="Pfam" id="PF07811"/>
    </source>
</evidence>
<evidence type="ECO:0000313" key="5">
    <source>
        <dbReference type="Proteomes" id="UP000564573"/>
    </source>
</evidence>
<keyword evidence="2" id="KW-0472">Membrane</keyword>
<feature type="transmembrane region" description="Helical" evidence="2">
    <location>
        <begin position="29"/>
        <end position="47"/>
    </location>
</feature>
<comment type="caution">
    <text evidence="4">The sequence shown here is derived from an EMBL/GenBank/DDBJ whole genome shotgun (WGS) entry which is preliminary data.</text>
</comment>
<keyword evidence="2" id="KW-1133">Transmembrane helix</keyword>
<reference evidence="4 5" key="1">
    <citation type="submission" date="2020-08" db="EMBL/GenBank/DDBJ databases">
        <title>Sequencing the genomes of 1000 actinobacteria strains.</title>
        <authorList>
            <person name="Klenk H.-P."/>
        </authorList>
    </citation>
    <scope>NUCLEOTIDE SEQUENCE [LARGE SCALE GENOMIC DNA]</scope>
    <source>
        <strain evidence="4 5">DSM 45267</strain>
    </source>
</reference>
<dbReference type="Pfam" id="PF07811">
    <property type="entry name" value="TadE"/>
    <property type="match status" value="1"/>
</dbReference>
<name>A0A839XU13_9PSEU</name>
<keyword evidence="5" id="KW-1185">Reference proteome</keyword>
<sequence>MTPVITRSRRRVRWRAWWAAERGSATTEAVLIAPLLVLLLVFVAVLVHRGVEARLRIDDVAHQAARAATLHRTTPAAATAASQTATAALARAGLVCRNPSTRLSGRPAPGQTVTVRVSCTVDLGQALLLGTPGERTLSSTASEVVDVHRSQPSGARP</sequence>
<evidence type="ECO:0000256" key="2">
    <source>
        <dbReference type="SAM" id="Phobius"/>
    </source>
</evidence>
<keyword evidence="2" id="KW-0812">Transmembrane</keyword>
<feature type="domain" description="TadE-like" evidence="3">
    <location>
        <begin position="23"/>
        <end position="66"/>
    </location>
</feature>
<dbReference type="Proteomes" id="UP000564573">
    <property type="component" value="Unassembled WGS sequence"/>
</dbReference>